<feature type="transmembrane region" description="Helical" evidence="9">
    <location>
        <begin position="528"/>
        <end position="549"/>
    </location>
</feature>
<proteinExistence type="inferred from homology"/>
<keyword evidence="5 9" id="KW-1133">Transmembrane helix</keyword>
<evidence type="ECO:0000256" key="9">
    <source>
        <dbReference type="SAM" id="Phobius"/>
    </source>
</evidence>
<keyword evidence="11" id="KW-1185">Reference proteome</keyword>
<dbReference type="GO" id="GO:0051117">
    <property type="term" value="F:ATPase binding"/>
    <property type="evidence" value="ECO:0007669"/>
    <property type="project" value="TreeGrafter"/>
</dbReference>
<feature type="transmembrane region" description="Helical" evidence="9">
    <location>
        <begin position="457"/>
        <end position="475"/>
    </location>
</feature>
<gene>
    <name evidence="10" type="ORF">CPZ25_003355</name>
</gene>
<protein>
    <submittedName>
        <fullName evidence="10">V-type ATP synthase subunit I</fullName>
    </submittedName>
</protein>
<dbReference type="AlphaFoldDB" id="A0A4P9C726"/>
<evidence type="ECO:0000256" key="3">
    <source>
        <dbReference type="ARBA" id="ARBA00022448"/>
    </source>
</evidence>
<evidence type="ECO:0000256" key="8">
    <source>
        <dbReference type="SAM" id="Coils"/>
    </source>
</evidence>
<keyword evidence="7 9" id="KW-0472">Membrane</keyword>
<sequence length="624" mass="69788">MIIPMKKAKLIALKEDKEALLLSLQRCGEFMAIPPDEETEQTAKNEQIDLDVQQADAMLRFMQRYQKKKSFFSDRPVYGYEEFIRRNEKGEALVQETSAISDKLSAAHSEIMTLKSECSQLEPWLSMDVPIEDLKPTQYTNFHIGYLPLLVHEEIVAAVAEHNAEIQLFGKTAEGQAALIVSFMEDDAALSDSIKVLGFVEASLPRVTGTASEISQSNQKKIELLEKDIESYEKQMAELAESQQELELLSEQYKAEQERQSVKFMETVETVCVEGWVRNDRMEAVENAVSQVTDVYDLEYSDPEEGEQPPTALKNKKFWKPFESITDMYSPPKPGTIDPTPVSAPWFWVIFGMMMGDFGYGALMAVIFGLMKKIMKPKGQFGMLVTLLFYSSITTMIFGILFGSYFGETFHPILFSPLDNPVAMLIFSLVIGVLHIFSGMAIKIAEQVRAGHVLDAIFDQVSWMLLIAGAGLIFLEQTRTVGMVLAIVGAVIILFTAGREKKNIVGKAFGGIMGLYDVTSYLSDILSYARILALGLATGVIAMVMNILAGMVQINVLGFILSLVIYFIGHVFNITMSLLSAYVHDSRLQYIEFFNKFYDGGGYNFEPLAIQTKSIDVIDNSKEV</sequence>
<dbReference type="Pfam" id="PF01496">
    <property type="entry name" value="V_ATPase_I"/>
    <property type="match status" value="2"/>
</dbReference>
<dbReference type="GO" id="GO:0033179">
    <property type="term" value="C:proton-transporting V-type ATPase, V0 domain"/>
    <property type="evidence" value="ECO:0007669"/>
    <property type="project" value="InterPro"/>
</dbReference>
<evidence type="ECO:0000313" key="11">
    <source>
        <dbReference type="Proteomes" id="UP000218387"/>
    </source>
</evidence>
<reference evidence="10 11" key="1">
    <citation type="submission" date="2018-05" db="EMBL/GenBank/DDBJ databases">
        <title>Genome comparison of Eubacterium sp.</title>
        <authorList>
            <person name="Feng Y."/>
            <person name="Sanchez-Andrea I."/>
            <person name="Stams A.J.M."/>
            <person name="De Vos W.M."/>
        </authorList>
    </citation>
    <scope>NUCLEOTIDE SEQUENCE [LARGE SCALE GENOMIC DNA]</scope>
    <source>
        <strain evidence="10 11">YI</strain>
    </source>
</reference>
<feature type="coiled-coil region" evidence="8">
    <location>
        <begin position="215"/>
        <end position="259"/>
    </location>
</feature>
<dbReference type="GO" id="GO:0007035">
    <property type="term" value="P:vacuolar acidification"/>
    <property type="evidence" value="ECO:0007669"/>
    <property type="project" value="TreeGrafter"/>
</dbReference>
<name>A0A4P9C726_EUBML</name>
<feature type="transmembrane region" description="Helical" evidence="9">
    <location>
        <begin position="381"/>
        <end position="402"/>
    </location>
</feature>
<organism evidence="10 11">
    <name type="scientific">Eubacterium maltosivorans</name>
    <dbReference type="NCBI Taxonomy" id="2041044"/>
    <lineage>
        <taxon>Bacteria</taxon>
        <taxon>Bacillati</taxon>
        <taxon>Bacillota</taxon>
        <taxon>Clostridia</taxon>
        <taxon>Eubacteriales</taxon>
        <taxon>Eubacteriaceae</taxon>
        <taxon>Eubacterium</taxon>
    </lineage>
</organism>
<keyword evidence="4 9" id="KW-0812">Transmembrane</keyword>
<evidence type="ECO:0000256" key="1">
    <source>
        <dbReference type="ARBA" id="ARBA00004141"/>
    </source>
</evidence>
<feature type="transmembrane region" description="Helical" evidence="9">
    <location>
        <begin position="481"/>
        <end position="497"/>
    </location>
</feature>
<dbReference type="GO" id="GO:0046961">
    <property type="term" value="F:proton-transporting ATPase activity, rotational mechanism"/>
    <property type="evidence" value="ECO:0007669"/>
    <property type="project" value="InterPro"/>
</dbReference>
<evidence type="ECO:0000256" key="6">
    <source>
        <dbReference type="ARBA" id="ARBA00023065"/>
    </source>
</evidence>
<keyword evidence="3" id="KW-0813">Transport</keyword>
<feature type="transmembrane region" description="Helical" evidence="9">
    <location>
        <begin position="422"/>
        <end position="445"/>
    </location>
</feature>
<evidence type="ECO:0000256" key="4">
    <source>
        <dbReference type="ARBA" id="ARBA00022692"/>
    </source>
</evidence>
<accession>A0A4P9C726</accession>
<keyword evidence="8" id="KW-0175">Coiled coil</keyword>
<evidence type="ECO:0000256" key="5">
    <source>
        <dbReference type="ARBA" id="ARBA00022989"/>
    </source>
</evidence>
<dbReference type="KEGG" id="emt:CPZ25_003355"/>
<comment type="subcellular location">
    <subcellularLocation>
        <location evidence="1">Membrane</location>
        <topology evidence="1">Multi-pass membrane protein</topology>
    </subcellularLocation>
</comment>
<keyword evidence="6" id="KW-0406">Ion transport</keyword>
<dbReference type="InterPro" id="IPR002490">
    <property type="entry name" value="V-ATPase_116kDa_su"/>
</dbReference>
<evidence type="ECO:0000256" key="2">
    <source>
        <dbReference type="ARBA" id="ARBA00009904"/>
    </source>
</evidence>
<dbReference type="EMBL" id="CP029487">
    <property type="protein sequence ID" value="QCT70395.1"/>
    <property type="molecule type" value="Genomic_DNA"/>
</dbReference>
<dbReference type="GO" id="GO:0016471">
    <property type="term" value="C:vacuolar proton-transporting V-type ATPase complex"/>
    <property type="evidence" value="ECO:0007669"/>
    <property type="project" value="TreeGrafter"/>
</dbReference>
<feature type="transmembrane region" description="Helical" evidence="9">
    <location>
        <begin position="556"/>
        <end position="583"/>
    </location>
</feature>
<dbReference type="PANTHER" id="PTHR11629:SF63">
    <property type="entry name" value="V-TYPE PROTON ATPASE SUBUNIT A"/>
    <property type="match status" value="1"/>
</dbReference>
<evidence type="ECO:0000256" key="7">
    <source>
        <dbReference type="ARBA" id="ARBA00023136"/>
    </source>
</evidence>
<feature type="transmembrane region" description="Helical" evidence="9">
    <location>
        <begin position="346"/>
        <end position="369"/>
    </location>
</feature>
<dbReference type="RefSeq" id="WP_096919882.1">
    <property type="nucleotide sequence ID" value="NZ_CP029487.1"/>
</dbReference>
<dbReference type="PANTHER" id="PTHR11629">
    <property type="entry name" value="VACUOLAR PROTON ATPASES"/>
    <property type="match status" value="1"/>
</dbReference>
<evidence type="ECO:0000313" key="10">
    <source>
        <dbReference type="EMBL" id="QCT70395.1"/>
    </source>
</evidence>
<comment type="similarity">
    <text evidence="2">Belongs to the V-ATPase 116 kDa subunit family.</text>
</comment>
<dbReference type="Proteomes" id="UP000218387">
    <property type="component" value="Chromosome"/>
</dbReference>